<feature type="region of interest" description="Disordered" evidence="7">
    <location>
        <begin position="494"/>
        <end position="517"/>
    </location>
</feature>
<dbReference type="CDD" id="cd09141">
    <property type="entry name" value="PLDc_vPLD1_2_yPLD_like_2"/>
    <property type="match status" value="1"/>
</dbReference>
<reference evidence="10" key="2">
    <citation type="journal article" date="2023" name="Microbiol Resour">
        <title>Decontamination and Annotation of the Draft Genome Sequence of the Oomycete Lagenidium giganteum ARSEF 373.</title>
        <authorList>
            <person name="Morgan W.R."/>
            <person name="Tartar A."/>
        </authorList>
    </citation>
    <scope>NUCLEOTIDE SEQUENCE</scope>
    <source>
        <strain evidence="10">ARSEF 373</strain>
    </source>
</reference>
<evidence type="ECO:0000256" key="6">
    <source>
        <dbReference type="ARBA" id="ARBA00023098"/>
    </source>
</evidence>
<dbReference type="PANTHER" id="PTHR18896">
    <property type="entry name" value="PHOSPHOLIPASE D"/>
    <property type="match status" value="1"/>
</dbReference>
<dbReference type="CDD" id="cd09138">
    <property type="entry name" value="PLDc_vPLD1_2_yPLD_like_1"/>
    <property type="match status" value="1"/>
</dbReference>
<dbReference type="SMART" id="SM00155">
    <property type="entry name" value="PLDc"/>
    <property type="match status" value="2"/>
</dbReference>
<feature type="compositionally biased region" description="Basic and acidic residues" evidence="7">
    <location>
        <begin position="1404"/>
        <end position="1416"/>
    </location>
</feature>
<evidence type="ECO:0000256" key="5">
    <source>
        <dbReference type="ARBA" id="ARBA00022963"/>
    </source>
</evidence>
<keyword evidence="8" id="KW-0812">Transmembrane</keyword>
<dbReference type="EMBL" id="DAKRPA010000072">
    <property type="protein sequence ID" value="DBA00006.1"/>
    <property type="molecule type" value="Genomic_DNA"/>
</dbReference>
<dbReference type="GO" id="GO:0009395">
    <property type="term" value="P:phospholipid catabolic process"/>
    <property type="evidence" value="ECO:0007669"/>
    <property type="project" value="TreeGrafter"/>
</dbReference>
<keyword evidence="6" id="KW-0443">Lipid metabolism</keyword>
<dbReference type="PANTHER" id="PTHR18896:SF76">
    <property type="entry name" value="PHOSPHOLIPASE"/>
    <property type="match status" value="1"/>
</dbReference>
<dbReference type="PROSITE" id="PS50035">
    <property type="entry name" value="PLD"/>
    <property type="match status" value="2"/>
</dbReference>
<dbReference type="InterPro" id="IPR025202">
    <property type="entry name" value="PLD-like_dom"/>
</dbReference>
<keyword evidence="5" id="KW-0442">Lipid degradation</keyword>
<feature type="compositionally biased region" description="Acidic residues" evidence="7">
    <location>
        <begin position="1633"/>
        <end position="1642"/>
    </location>
</feature>
<dbReference type="Proteomes" id="UP001146120">
    <property type="component" value="Unassembled WGS sequence"/>
</dbReference>
<feature type="compositionally biased region" description="Polar residues" evidence="7">
    <location>
        <begin position="1658"/>
        <end position="1670"/>
    </location>
</feature>
<evidence type="ECO:0000259" key="9">
    <source>
        <dbReference type="PROSITE" id="PS50035"/>
    </source>
</evidence>
<evidence type="ECO:0000256" key="1">
    <source>
        <dbReference type="ARBA" id="ARBA00000798"/>
    </source>
</evidence>
<evidence type="ECO:0000313" key="10">
    <source>
        <dbReference type="EMBL" id="DBA00006.1"/>
    </source>
</evidence>
<comment type="caution">
    <text evidence="10">The sequence shown here is derived from an EMBL/GenBank/DDBJ whole genome shotgun (WGS) entry which is preliminary data.</text>
</comment>
<dbReference type="InterPro" id="IPR001736">
    <property type="entry name" value="PLipase_D/transphosphatidylase"/>
</dbReference>
<keyword evidence="4" id="KW-0378">Hydrolase</keyword>
<feature type="region of interest" description="Disordered" evidence="7">
    <location>
        <begin position="1626"/>
        <end position="1674"/>
    </location>
</feature>
<dbReference type="Gene3D" id="3.30.870.10">
    <property type="entry name" value="Endonuclease Chain A"/>
    <property type="match status" value="2"/>
</dbReference>
<dbReference type="EC" id="3.1.4.4" evidence="2"/>
<dbReference type="GO" id="GO:0005886">
    <property type="term" value="C:plasma membrane"/>
    <property type="evidence" value="ECO:0007669"/>
    <property type="project" value="TreeGrafter"/>
</dbReference>
<dbReference type="GO" id="GO:0004630">
    <property type="term" value="F:phospholipase D activity"/>
    <property type="evidence" value="ECO:0007669"/>
    <property type="project" value="UniProtKB-EC"/>
</dbReference>
<feature type="region of interest" description="Disordered" evidence="7">
    <location>
        <begin position="1351"/>
        <end position="1372"/>
    </location>
</feature>
<evidence type="ECO:0000256" key="4">
    <source>
        <dbReference type="ARBA" id="ARBA00022801"/>
    </source>
</evidence>
<feature type="transmembrane region" description="Helical" evidence="8">
    <location>
        <begin position="412"/>
        <end position="437"/>
    </location>
</feature>
<organism evidence="10 11">
    <name type="scientific">Lagenidium giganteum</name>
    <dbReference type="NCBI Taxonomy" id="4803"/>
    <lineage>
        <taxon>Eukaryota</taxon>
        <taxon>Sar</taxon>
        <taxon>Stramenopiles</taxon>
        <taxon>Oomycota</taxon>
        <taxon>Peronosporomycetes</taxon>
        <taxon>Pythiales</taxon>
        <taxon>Pythiaceae</taxon>
    </lineage>
</organism>
<keyword evidence="11" id="KW-1185">Reference proteome</keyword>
<dbReference type="Pfam" id="PF13091">
    <property type="entry name" value="PLDc_2"/>
    <property type="match status" value="1"/>
</dbReference>
<evidence type="ECO:0000256" key="2">
    <source>
        <dbReference type="ARBA" id="ARBA00012027"/>
    </source>
</evidence>
<feature type="compositionally biased region" description="Polar residues" evidence="7">
    <location>
        <begin position="839"/>
        <end position="857"/>
    </location>
</feature>
<feature type="transmembrane region" description="Helical" evidence="8">
    <location>
        <begin position="82"/>
        <end position="103"/>
    </location>
</feature>
<sequence>MLALSDAYIRSLLTDRDLRNSEPLLSFLEVSPSRAMSRYGPSLKEGYVHMRMNGPFQLPLYKCFSPSIETFYRHLYRTWMRVAFVSVVVTFIFPLLLIIITSLPRFFTAQQRRITSGQHTVVNSVTSEAVILGLLSLGVSLFLIVFVYKFFNHRLGVVRRWIVLKPNCFAAYRKRSDREPSEVFLFDRMFTAVKGSYRQGVSWMPSGMVVGSNAGFIEVDTGHYYTRLTMFISLALVCYGVMTTSGQVMYNFESVSMPQGISPSSAPGFVQNMTELKDKLQDQYCGFFFTVPHDRSIRIRANDSHAVTVFQLGFPTNDSVSSSIISFWRGEQVTSYMGVISNNIGANSVVGVAKKYDPAKDSIVASGTTANMPNVGRLTLHGIYGPNLYTLSPSAYYCDIPIQVAVFDWNSVGYYILFLLTGGIIASISGLGLNYLITYIGLWHAQVRRDHWFKCLTRLQRIKRQQKDNRYDSFAPQRYSTLAGEDGCGVASNGVASNEATTKAPNSRPEQPVNSNASSVTFAPGVPAPNAVSWHVDGEDTYEAMFKAISNAKYEVLIAGWWVTPDLYLLRPGRKLPPHAPDDEKKTNKSQLRTLLLSKAQEGVRIYVLIYREVKLALSLNSHYTKRSLMLHPNIRVLRDPIFQIQSLGFWSHHEKIVCVDQSLAFVGGLDICFGRYDHSGHPLSDVGGDKLEDQTWPGKDYSNPITKDFVRVNKPFEDLIDRCSQPRMPWHDVHCSISGPAVQDVAYHFIQRWNFVCSKNDYQLRTGWCICLRSRRFKYLPKCLVPMDFNGWKLLYPSDATRENHSGTLPVACDEVPDEVSCTDEPFQVVANATFLQTSSPESGGRGNSPSGQSDHSAIDVHRPQTRDSMIPIVHPNSRVCNIQVVRSVSLWSAGVHTEASIHTAYLDIISKARHYIYIENQFFISGVDGNGMITNRILQALVDRIERAVKAEETFRVYVVMPLLPAFEGNIRSEELTNLHAVMHWQFATICRGKYSLFEALKAVTDTPENYVSFFGLRKYGIMPNGCVSTEQIYIHSKLLIADDQYVILGSANINDRSMCGDRDSEIAVIIEDVQLEDGWMNDKRYRRGTVASALRMQLFNEHLGLPDDDSSLMDPASEWTWRRIRGISQRNTQIFETVFDCAPANKMQTFSAFKNIEATQIYENERLNVLKVVGPGRHVWDKAYLKEGDYAPWTDVNGVPIQMDRINMDDYVLDNLKDKRRKQLFSMDHDGWCYARNFSVFQEVRTAKTDYRKREKLQHFMTDRLMAQVRRRRYVKKDSGLLPMDRHSLAVSESDEDEHRHFMASVWKRLHRSESNASRTNSFYLSRNAQQPSITSSVVMGDASYPNSPTMSTFRRTTSSPSNDSFYGGRESMPVAGSFRRSSTLGVNATSRSANNTPIRESTDTNHGSIRESTDSAGKLKKWYSFMETPLDFSRRSRFTAEYFDKDASDEFQIHGDEPLLESGRGSFNSVRSYPDNGSELGIGDCQMNHVQTAATVPKENESRARGQLSEIRGHLVEFPLHFLSEEILKPTSLVLQEDHGRWHVHVPQTKDELPFHEHAVISGCLPAQHRQLHCIAARVKPGCRRVLLLPVPPSTQLLEIGEGAVQFAQDVRACFPSLVRRNPMAYPSDSDESDEEDDRDAKANGDPNPKQRKVSTTDSKGPTTDAVSPAVREYLEKTRVKLVESTRMLGTVYDLADEQGLEEALQADRAVPKPFQLLCAELPDAAATSDDSTATAPPLPLTFGLLYVVEMSPKATFLDIPLLRAPSKASTTKSSKDADDDQVYQDANVYSFGTHREATEHGGGKTSDEMVQNIRMRHASGTFCTLVHPTKKWKDVQAHYATTWPEVRQLDGQLRLRKIMGPTPNRPVLLHLER</sequence>
<dbReference type="SUPFAM" id="SSF56024">
    <property type="entry name" value="Phospholipase D/nuclease"/>
    <property type="match status" value="2"/>
</dbReference>
<keyword evidence="3" id="KW-0677">Repeat</keyword>
<feature type="transmembrane region" description="Helical" evidence="8">
    <location>
        <begin position="129"/>
        <end position="151"/>
    </location>
</feature>
<feature type="compositionally biased region" description="Polar residues" evidence="7">
    <location>
        <begin position="1384"/>
        <end position="1403"/>
    </location>
</feature>
<keyword evidence="8" id="KW-1133">Transmembrane helix</keyword>
<feature type="domain" description="PLD phosphodiesterase" evidence="9">
    <location>
        <begin position="1033"/>
        <end position="1060"/>
    </location>
</feature>
<proteinExistence type="predicted"/>
<evidence type="ECO:0000256" key="7">
    <source>
        <dbReference type="SAM" id="MobiDB-lite"/>
    </source>
</evidence>
<evidence type="ECO:0000256" key="8">
    <source>
        <dbReference type="SAM" id="Phobius"/>
    </source>
</evidence>
<dbReference type="Pfam" id="PF00614">
    <property type="entry name" value="PLDc"/>
    <property type="match status" value="1"/>
</dbReference>
<protein>
    <recommendedName>
        <fullName evidence="2">phospholipase D</fullName>
        <ecNumber evidence="2">3.1.4.4</ecNumber>
    </recommendedName>
</protein>
<feature type="domain" description="PLD phosphodiesterase" evidence="9">
    <location>
        <begin position="649"/>
        <end position="676"/>
    </location>
</feature>
<evidence type="ECO:0000313" key="11">
    <source>
        <dbReference type="Proteomes" id="UP001146120"/>
    </source>
</evidence>
<reference evidence="10" key="1">
    <citation type="submission" date="2022-11" db="EMBL/GenBank/DDBJ databases">
        <authorList>
            <person name="Morgan W.R."/>
            <person name="Tartar A."/>
        </authorList>
    </citation>
    <scope>NUCLEOTIDE SEQUENCE</scope>
    <source>
        <strain evidence="10">ARSEF 373</strain>
    </source>
</reference>
<feature type="region of interest" description="Disordered" evidence="7">
    <location>
        <begin position="839"/>
        <end position="860"/>
    </location>
</feature>
<name>A0AAV2Z0R5_9STRA</name>
<keyword evidence="8" id="KW-0472">Membrane</keyword>
<gene>
    <name evidence="10" type="ORF">N0F65_002009</name>
</gene>
<feature type="compositionally biased region" description="Polar residues" evidence="7">
    <location>
        <begin position="1351"/>
        <end position="1368"/>
    </location>
</feature>
<feature type="region of interest" description="Disordered" evidence="7">
    <location>
        <begin position="1384"/>
        <end position="1416"/>
    </location>
</feature>
<dbReference type="InterPro" id="IPR015679">
    <property type="entry name" value="PLipase_D_fam"/>
</dbReference>
<evidence type="ECO:0000256" key="3">
    <source>
        <dbReference type="ARBA" id="ARBA00022737"/>
    </source>
</evidence>
<dbReference type="FunFam" id="3.30.870.10:FF:000011">
    <property type="entry name" value="Phospholipase"/>
    <property type="match status" value="1"/>
</dbReference>
<accession>A0AAV2Z0R5</accession>
<comment type="catalytic activity">
    <reaction evidence="1">
        <text>a 1,2-diacyl-sn-glycero-3-phosphocholine + H2O = a 1,2-diacyl-sn-glycero-3-phosphate + choline + H(+)</text>
        <dbReference type="Rhea" id="RHEA:14445"/>
        <dbReference type="ChEBI" id="CHEBI:15354"/>
        <dbReference type="ChEBI" id="CHEBI:15377"/>
        <dbReference type="ChEBI" id="CHEBI:15378"/>
        <dbReference type="ChEBI" id="CHEBI:57643"/>
        <dbReference type="ChEBI" id="CHEBI:58608"/>
        <dbReference type="EC" id="3.1.4.4"/>
    </reaction>
</comment>